<reference evidence="3 4" key="1">
    <citation type="submission" date="2017-12" db="EMBL/GenBank/DDBJ databases">
        <title>Phylogenetic diversity of female urinary microbiome.</title>
        <authorList>
            <person name="Thomas-White K."/>
            <person name="Wolfe A.J."/>
        </authorList>
    </citation>
    <scope>NUCLEOTIDE SEQUENCE [LARGE SCALE GENOMIC DNA]</scope>
    <source>
        <strain evidence="3 4">UMB0319</strain>
    </source>
</reference>
<feature type="domain" description="Phosphotyrosine protein phosphatase I" evidence="2">
    <location>
        <begin position="27"/>
        <end position="209"/>
    </location>
</feature>
<comment type="caution">
    <text evidence="3">The sequence shown here is derived from an EMBL/GenBank/DDBJ whole genome shotgun (WGS) entry which is preliminary data.</text>
</comment>
<proteinExistence type="predicted"/>
<dbReference type="Gene3D" id="3.40.50.2300">
    <property type="match status" value="1"/>
</dbReference>
<dbReference type="InterPro" id="IPR050438">
    <property type="entry name" value="LMW_PTPase"/>
</dbReference>
<dbReference type="AlphaFoldDB" id="A0A2I1KSA1"/>
<dbReference type="SUPFAM" id="SSF52788">
    <property type="entry name" value="Phosphotyrosine protein phosphatases I"/>
    <property type="match status" value="1"/>
</dbReference>
<dbReference type="GeneID" id="81708613"/>
<evidence type="ECO:0000313" key="3">
    <source>
        <dbReference type="EMBL" id="PKY98503.1"/>
    </source>
</evidence>
<evidence type="ECO:0000256" key="1">
    <source>
        <dbReference type="ARBA" id="ARBA00013064"/>
    </source>
</evidence>
<dbReference type="InterPro" id="IPR023485">
    <property type="entry name" value="Ptyr_pPase"/>
</dbReference>
<dbReference type="SMART" id="SM00226">
    <property type="entry name" value="LMWPc"/>
    <property type="match status" value="1"/>
</dbReference>
<accession>A0A2I1KSA1</accession>
<dbReference type="Proteomes" id="UP000234778">
    <property type="component" value="Unassembled WGS sequence"/>
</dbReference>
<evidence type="ECO:0000259" key="2">
    <source>
        <dbReference type="SMART" id="SM00226"/>
    </source>
</evidence>
<protein>
    <recommendedName>
        <fullName evidence="1">protein-tyrosine-phosphatase</fullName>
        <ecNumber evidence="1">3.1.3.48</ecNumber>
    </recommendedName>
</protein>
<dbReference type="Pfam" id="PF01451">
    <property type="entry name" value="LMWPc"/>
    <property type="match status" value="1"/>
</dbReference>
<dbReference type="InterPro" id="IPR036196">
    <property type="entry name" value="Ptyr_pPase_sf"/>
</dbReference>
<gene>
    <name evidence="3" type="ORF">CYJ26_06665</name>
</gene>
<dbReference type="GO" id="GO:0004725">
    <property type="term" value="F:protein tyrosine phosphatase activity"/>
    <property type="evidence" value="ECO:0007669"/>
    <property type="project" value="UniProtKB-EC"/>
</dbReference>
<dbReference type="EC" id="3.1.3.48" evidence="1"/>
<dbReference type="EMBL" id="PKHA01000006">
    <property type="protein sequence ID" value="PKY98503.1"/>
    <property type="molecule type" value="Genomic_DNA"/>
</dbReference>
<name>A0A2I1KSA1_9ACTO</name>
<sequence>MSETMTLVSPIITPADLPAPRTTTEPYRIVMVCTGNICRSAMAEVVLIDRLTAAGVPTDGADGVLVTSAGVSDEELGNPVDRRARRVLANHGYGVGASPADRACAGAIATHHAHRLSDRELADADLLLAMTCGHHREMTRRAERLGLDASRIRMFRELDPHALAQRQELAEGAGARYSLDVPDPWYGTVEDFVETLEVVERVSDALTPALVELAAGSSPDGR</sequence>
<dbReference type="CDD" id="cd16343">
    <property type="entry name" value="LMWPTP"/>
    <property type="match status" value="1"/>
</dbReference>
<evidence type="ECO:0000313" key="4">
    <source>
        <dbReference type="Proteomes" id="UP000234778"/>
    </source>
</evidence>
<dbReference type="RefSeq" id="WP_101638166.1">
    <property type="nucleotide sequence ID" value="NZ_JAHAIH010000009.1"/>
</dbReference>
<dbReference type="PANTHER" id="PTHR11717">
    <property type="entry name" value="LOW MOLECULAR WEIGHT PROTEIN TYROSINE PHOSPHATASE"/>
    <property type="match status" value="1"/>
</dbReference>
<dbReference type="PANTHER" id="PTHR11717:SF7">
    <property type="entry name" value="LOW MOLECULAR WEIGHT PHOSPHOTYROSINE PROTEIN PHOSPHATASE"/>
    <property type="match status" value="1"/>
</dbReference>
<organism evidence="3 4">
    <name type="scientific">Actinomyces urogenitalis</name>
    <dbReference type="NCBI Taxonomy" id="103621"/>
    <lineage>
        <taxon>Bacteria</taxon>
        <taxon>Bacillati</taxon>
        <taxon>Actinomycetota</taxon>
        <taxon>Actinomycetes</taxon>
        <taxon>Actinomycetales</taxon>
        <taxon>Actinomycetaceae</taxon>
        <taxon>Actinomyces</taxon>
    </lineage>
</organism>